<evidence type="ECO:0000256" key="10">
    <source>
        <dbReference type="ARBA" id="ARBA00023004"/>
    </source>
</evidence>
<organism evidence="15 16">
    <name type="scientific">Pseudomonas alkylphenolica</name>
    <dbReference type="NCBI Taxonomy" id="237609"/>
    <lineage>
        <taxon>Bacteria</taxon>
        <taxon>Pseudomonadati</taxon>
        <taxon>Pseudomonadota</taxon>
        <taxon>Gammaproteobacteria</taxon>
        <taxon>Pseudomonadales</taxon>
        <taxon>Pseudomonadaceae</taxon>
        <taxon>Pseudomonas</taxon>
    </lineage>
</organism>
<evidence type="ECO:0000313" key="15">
    <source>
        <dbReference type="EMBL" id="AIL62123.1"/>
    </source>
</evidence>
<evidence type="ECO:0000256" key="11">
    <source>
        <dbReference type="ARBA" id="ARBA00023136"/>
    </source>
</evidence>
<dbReference type="GO" id="GO:0009055">
    <property type="term" value="F:electron transfer activity"/>
    <property type="evidence" value="ECO:0007669"/>
    <property type="project" value="InterPro"/>
</dbReference>
<sequence>MSTVPVAFHPLARLLHWLMAVLILAMLFVGVSMISDLSPRHTWLLSLHKAIGLALLLLVLVRIVLRLTVPHPPLPADLPTVQRLAAGASHLLLYGLMLAMPLIGWGMLSAGGYPLPLHLPALLPHDLQLYAALRQAHGWLAYVLFATVLVHLGAALVHGLVRRDGVLRSMWPVPLRNRQANDQD</sequence>
<feature type="domain" description="Cytochrome b561 bacterial/Ni-hydrogenase" evidence="14">
    <location>
        <begin position="8"/>
        <end position="172"/>
    </location>
</feature>
<dbReference type="Pfam" id="PF01292">
    <property type="entry name" value="Ni_hydr_CYTB"/>
    <property type="match status" value="1"/>
</dbReference>
<dbReference type="KEGG" id="palk:PSAKL28_29330"/>
<evidence type="ECO:0000313" key="16">
    <source>
        <dbReference type="Proteomes" id="UP000028931"/>
    </source>
</evidence>
<evidence type="ECO:0000256" key="2">
    <source>
        <dbReference type="ARBA" id="ARBA00004651"/>
    </source>
</evidence>
<dbReference type="InterPro" id="IPR052168">
    <property type="entry name" value="Cytochrome_b561_oxidase"/>
</dbReference>
<feature type="transmembrane region" description="Helical" evidence="13">
    <location>
        <begin position="46"/>
        <end position="65"/>
    </location>
</feature>
<dbReference type="eggNOG" id="COG3038">
    <property type="taxonomic scope" value="Bacteria"/>
</dbReference>
<feature type="transmembrane region" description="Helical" evidence="13">
    <location>
        <begin position="14"/>
        <end position="34"/>
    </location>
</feature>
<dbReference type="GO" id="GO:0022904">
    <property type="term" value="P:respiratory electron transport chain"/>
    <property type="evidence" value="ECO:0007669"/>
    <property type="project" value="InterPro"/>
</dbReference>
<dbReference type="SUPFAM" id="SSF81342">
    <property type="entry name" value="Transmembrane di-heme cytochromes"/>
    <property type="match status" value="1"/>
</dbReference>
<dbReference type="GO" id="GO:0046872">
    <property type="term" value="F:metal ion binding"/>
    <property type="evidence" value="ECO:0007669"/>
    <property type="project" value="UniProtKB-KW"/>
</dbReference>
<evidence type="ECO:0000256" key="4">
    <source>
        <dbReference type="ARBA" id="ARBA00022475"/>
    </source>
</evidence>
<gene>
    <name evidence="15" type="ORF">PSAKL28_29330</name>
</gene>
<evidence type="ECO:0000256" key="13">
    <source>
        <dbReference type="SAM" id="Phobius"/>
    </source>
</evidence>
<dbReference type="Proteomes" id="UP000028931">
    <property type="component" value="Chromosome"/>
</dbReference>
<evidence type="ECO:0000256" key="12">
    <source>
        <dbReference type="ARBA" id="ARBA00037975"/>
    </source>
</evidence>
<evidence type="ECO:0000256" key="5">
    <source>
        <dbReference type="ARBA" id="ARBA00022617"/>
    </source>
</evidence>
<keyword evidence="3" id="KW-0813">Transport</keyword>
<keyword evidence="10" id="KW-0408">Iron</keyword>
<evidence type="ECO:0000259" key="14">
    <source>
        <dbReference type="Pfam" id="PF01292"/>
    </source>
</evidence>
<comment type="subcellular location">
    <subcellularLocation>
        <location evidence="2">Cell membrane</location>
        <topology evidence="2">Multi-pass membrane protein</topology>
    </subcellularLocation>
</comment>
<dbReference type="PANTHER" id="PTHR30529:SF6">
    <property type="entry name" value="BLL0291 PROTEIN"/>
    <property type="match status" value="1"/>
</dbReference>
<keyword evidence="7" id="KW-0479">Metal-binding</keyword>
<evidence type="ECO:0000256" key="8">
    <source>
        <dbReference type="ARBA" id="ARBA00022982"/>
    </source>
</evidence>
<dbReference type="InterPro" id="IPR011577">
    <property type="entry name" value="Cyt_b561_bac/Ni-Hgenase"/>
</dbReference>
<dbReference type="AlphaFoldDB" id="A0A077F9V8"/>
<dbReference type="EMBL" id="CP009048">
    <property type="protein sequence ID" value="AIL62123.1"/>
    <property type="molecule type" value="Genomic_DNA"/>
</dbReference>
<dbReference type="RefSeq" id="WP_038611781.1">
    <property type="nucleotide sequence ID" value="NZ_CP009048.1"/>
</dbReference>
<name>A0A077F9V8_9PSED</name>
<dbReference type="PANTHER" id="PTHR30529">
    <property type="entry name" value="CYTOCHROME B561"/>
    <property type="match status" value="1"/>
</dbReference>
<feature type="transmembrane region" description="Helical" evidence="13">
    <location>
        <begin position="139"/>
        <end position="161"/>
    </location>
</feature>
<dbReference type="GO" id="GO:0005886">
    <property type="term" value="C:plasma membrane"/>
    <property type="evidence" value="ECO:0007669"/>
    <property type="project" value="UniProtKB-SubCell"/>
</dbReference>
<keyword evidence="4" id="KW-1003">Cell membrane</keyword>
<evidence type="ECO:0000256" key="6">
    <source>
        <dbReference type="ARBA" id="ARBA00022692"/>
    </source>
</evidence>
<accession>A0A077F9V8</accession>
<comment type="cofactor">
    <cofactor evidence="1">
        <name>heme b</name>
        <dbReference type="ChEBI" id="CHEBI:60344"/>
    </cofactor>
</comment>
<feature type="transmembrane region" description="Helical" evidence="13">
    <location>
        <begin position="85"/>
        <end position="108"/>
    </location>
</feature>
<dbReference type="Gene3D" id="1.20.950.20">
    <property type="entry name" value="Transmembrane di-heme cytochromes, Chain C"/>
    <property type="match status" value="1"/>
</dbReference>
<dbReference type="HOGENOM" id="CLU_095321_4_2_6"/>
<dbReference type="InterPro" id="IPR016174">
    <property type="entry name" value="Di-haem_cyt_TM"/>
</dbReference>
<evidence type="ECO:0000256" key="7">
    <source>
        <dbReference type="ARBA" id="ARBA00022723"/>
    </source>
</evidence>
<keyword evidence="5" id="KW-0349">Heme</keyword>
<keyword evidence="8" id="KW-0249">Electron transport</keyword>
<evidence type="ECO:0000256" key="3">
    <source>
        <dbReference type="ARBA" id="ARBA00022448"/>
    </source>
</evidence>
<reference evidence="15 16" key="1">
    <citation type="submission" date="2014-07" db="EMBL/GenBank/DDBJ databases">
        <authorList>
            <person name="Lee K."/>
            <person name="Lim J.Y."/>
            <person name="Hwang I."/>
        </authorList>
    </citation>
    <scope>NUCLEOTIDE SEQUENCE [LARGE SCALE GENOMIC DNA]</scope>
    <source>
        <strain evidence="15 16">KL28</strain>
    </source>
</reference>
<comment type="similarity">
    <text evidence="12">Belongs to the cytochrome b561 family.</text>
</comment>
<keyword evidence="6 13" id="KW-0812">Transmembrane</keyword>
<keyword evidence="9 13" id="KW-1133">Transmembrane helix</keyword>
<dbReference type="GO" id="GO:0020037">
    <property type="term" value="F:heme binding"/>
    <property type="evidence" value="ECO:0007669"/>
    <property type="project" value="TreeGrafter"/>
</dbReference>
<keyword evidence="11 13" id="KW-0472">Membrane</keyword>
<evidence type="ECO:0000256" key="1">
    <source>
        <dbReference type="ARBA" id="ARBA00001970"/>
    </source>
</evidence>
<evidence type="ECO:0000256" key="9">
    <source>
        <dbReference type="ARBA" id="ARBA00022989"/>
    </source>
</evidence>
<proteinExistence type="inferred from homology"/>
<protein>
    <submittedName>
        <fullName evidence="15">Cytochrome B561</fullName>
    </submittedName>
</protein>
<dbReference type="OrthoDB" id="1247465at2"/>